<evidence type="ECO:0000313" key="3">
    <source>
        <dbReference type="Proteomes" id="UP000216725"/>
    </source>
</evidence>
<organism evidence="2 3">
    <name type="scientific">Pseudoscardovia radai</name>
    <dbReference type="NCBI Taxonomy" id="987066"/>
    <lineage>
        <taxon>Bacteria</taxon>
        <taxon>Bacillati</taxon>
        <taxon>Actinomycetota</taxon>
        <taxon>Actinomycetes</taxon>
        <taxon>Bifidobacteriales</taxon>
        <taxon>Bifidobacteriaceae</taxon>
        <taxon>Pseudoscardovia</taxon>
    </lineage>
</organism>
<evidence type="ECO:0000256" key="1">
    <source>
        <dbReference type="SAM" id="MobiDB-lite"/>
    </source>
</evidence>
<accession>A0A261EXW1</accession>
<proteinExistence type="predicted"/>
<feature type="region of interest" description="Disordered" evidence="1">
    <location>
        <begin position="1"/>
        <end position="39"/>
    </location>
</feature>
<keyword evidence="3" id="KW-1185">Reference proteome</keyword>
<protein>
    <submittedName>
        <fullName evidence="2">Uncharacterized protein</fullName>
    </submittedName>
</protein>
<reference evidence="2 3" key="1">
    <citation type="journal article" date="2017" name="BMC Genomics">
        <title>Comparative genomic and phylogenomic analyses of the Bifidobacteriaceae family.</title>
        <authorList>
            <person name="Lugli G.A."/>
            <person name="Milani C."/>
            <person name="Turroni F."/>
            <person name="Duranti S."/>
            <person name="Mancabelli L."/>
            <person name="Mangifesta M."/>
            <person name="Ferrario C."/>
            <person name="Modesto M."/>
            <person name="Mattarelli P."/>
            <person name="Jiri K."/>
            <person name="van Sinderen D."/>
            <person name="Ventura M."/>
        </authorList>
    </citation>
    <scope>NUCLEOTIDE SEQUENCE [LARGE SCALE GENOMIC DNA]</scope>
    <source>
        <strain evidence="2 3">DSM 24742</strain>
    </source>
</reference>
<evidence type="ECO:0000313" key="2">
    <source>
        <dbReference type="EMBL" id="OZG51710.1"/>
    </source>
</evidence>
<gene>
    <name evidence="2" type="ORF">PSRA_0790</name>
</gene>
<name>A0A261EXW1_9BIFI</name>
<comment type="caution">
    <text evidence="2">The sequence shown here is derived from an EMBL/GenBank/DDBJ whole genome shotgun (WGS) entry which is preliminary data.</text>
</comment>
<dbReference type="EMBL" id="MWWR01000006">
    <property type="protein sequence ID" value="OZG51710.1"/>
    <property type="molecule type" value="Genomic_DNA"/>
</dbReference>
<dbReference type="AlphaFoldDB" id="A0A261EXW1"/>
<dbReference type="Proteomes" id="UP000216725">
    <property type="component" value="Unassembled WGS sequence"/>
</dbReference>
<sequence>MDSRVPRPAQAAADATPPHNTTEYDRNGAPQRTPVQEAS</sequence>